<proteinExistence type="predicted"/>
<accession>G9MDI0</accession>
<reference evidence="1 2" key="1">
    <citation type="journal article" date="2011" name="Genome Biol.">
        <title>Comparative genome sequence analysis underscores mycoparasitism as the ancestral life style of Trichoderma.</title>
        <authorList>
            <person name="Kubicek C.P."/>
            <person name="Herrera-Estrella A."/>
            <person name="Seidl-Seiboth V."/>
            <person name="Martinez D.A."/>
            <person name="Druzhinina I.S."/>
            <person name="Thon M."/>
            <person name="Zeilinger S."/>
            <person name="Casas-Flores S."/>
            <person name="Horwitz B.A."/>
            <person name="Mukherjee P.K."/>
            <person name="Mukherjee M."/>
            <person name="Kredics L."/>
            <person name="Alcaraz L.D."/>
            <person name="Aerts A."/>
            <person name="Antal Z."/>
            <person name="Atanasova L."/>
            <person name="Cervantes-Badillo M.G."/>
            <person name="Challacombe J."/>
            <person name="Chertkov O."/>
            <person name="McCluskey K."/>
            <person name="Coulpier F."/>
            <person name="Deshpande N."/>
            <person name="von Doehren H."/>
            <person name="Ebbole D.J."/>
            <person name="Esquivel-Naranjo E.U."/>
            <person name="Fekete E."/>
            <person name="Flipphi M."/>
            <person name="Glaser F."/>
            <person name="Gomez-Rodriguez E.Y."/>
            <person name="Gruber S."/>
            <person name="Han C."/>
            <person name="Henrissat B."/>
            <person name="Hermosa R."/>
            <person name="Hernandez-Onate M."/>
            <person name="Karaffa L."/>
            <person name="Kosti I."/>
            <person name="Le Crom S."/>
            <person name="Lindquist E."/>
            <person name="Lucas S."/>
            <person name="Luebeck M."/>
            <person name="Luebeck P.S."/>
            <person name="Margeot A."/>
            <person name="Metz B."/>
            <person name="Misra M."/>
            <person name="Nevalainen H."/>
            <person name="Omann M."/>
            <person name="Packer N."/>
            <person name="Perrone G."/>
            <person name="Uresti-Rivera E.E."/>
            <person name="Salamov A."/>
            <person name="Schmoll M."/>
            <person name="Seiboth B."/>
            <person name="Shapiro H."/>
            <person name="Sukno S."/>
            <person name="Tamayo-Ramos J.A."/>
            <person name="Tisch D."/>
            <person name="Wiest A."/>
            <person name="Wilkinson H.H."/>
            <person name="Zhang M."/>
            <person name="Coutinho P.M."/>
            <person name="Kenerley C.M."/>
            <person name="Monte E."/>
            <person name="Baker S.E."/>
            <person name="Grigoriev I.V."/>
        </authorList>
    </citation>
    <scope>NUCLEOTIDE SEQUENCE [LARGE SCALE GENOMIC DNA]</scope>
    <source>
        <strain evidence="2">Gv29-8 / FGSC 10586</strain>
    </source>
</reference>
<dbReference type="STRING" id="413071.G9MDI0"/>
<evidence type="ECO:0000313" key="1">
    <source>
        <dbReference type="EMBL" id="EHK26842.1"/>
    </source>
</evidence>
<comment type="caution">
    <text evidence="1">The sequence shown here is derived from an EMBL/GenBank/DDBJ whole genome shotgun (WGS) entry which is preliminary data.</text>
</comment>
<evidence type="ECO:0000313" key="2">
    <source>
        <dbReference type="Proteomes" id="UP000007115"/>
    </source>
</evidence>
<dbReference type="OMA" id="QMAWDEL"/>
<protein>
    <recommendedName>
        <fullName evidence="3">Protein kinase domain-containing protein</fullName>
    </recommendedName>
</protein>
<evidence type="ECO:0008006" key="3">
    <source>
        <dbReference type="Google" id="ProtNLM"/>
    </source>
</evidence>
<dbReference type="OrthoDB" id="4062651at2759"/>
<dbReference type="Proteomes" id="UP000007115">
    <property type="component" value="Unassembled WGS sequence"/>
</dbReference>
<dbReference type="SUPFAM" id="SSF56112">
    <property type="entry name" value="Protein kinase-like (PK-like)"/>
    <property type="match status" value="1"/>
</dbReference>
<dbReference type="VEuPathDB" id="FungiDB:TRIVIDRAFT_34188"/>
<name>G9MDI0_HYPVG</name>
<dbReference type="InterPro" id="IPR011009">
    <property type="entry name" value="Kinase-like_dom_sf"/>
</dbReference>
<dbReference type="RefSeq" id="XP_013961061.1">
    <property type="nucleotide sequence ID" value="XM_014105586.1"/>
</dbReference>
<organism evidence="1 2">
    <name type="scientific">Hypocrea virens (strain Gv29-8 / FGSC 10586)</name>
    <name type="common">Gliocladium virens</name>
    <name type="synonym">Trichoderma virens</name>
    <dbReference type="NCBI Taxonomy" id="413071"/>
    <lineage>
        <taxon>Eukaryota</taxon>
        <taxon>Fungi</taxon>
        <taxon>Dikarya</taxon>
        <taxon>Ascomycota</taxon>
        <taxon>Pezizomycotina</taxon>
        <taxon>Sordariomycetes</taxon>
        <taxon>Hypocreomycetidae</taxon>
        <taxon>Hypocreales</taxon>
        <taxon>Hypocreaceae</taxon>
        <taxon>Trichoderma</taxon>
    </lineage>
</organism>
<dbReference type="InParanoid" id="G9MDI0"/>
<dbReference type="HOGENOM" id="CLU_037663_0_0_1"/>
<dbReference type="AlphaFoldDB" id="G9MDI0"/>
<gene>
    <name evidence="1" type="ORF">TRIVIDRAFT_34188</name>
</gene>
<keyword evidence="2" id="KW-1185">Reference proteome</keyword>
<dbReference type="EMBL" id="ABDF02000001">
    <property type="protein sequence ID" value="EHK26842.1"/>
    <property type="molecule type" value="Genomic_DNA"/>
</dbReference>
<dbReference type="GeneID" id="25793298"/>
<dbReference type="Gene3D" id="1.10.510.10">
    <property type="entry name" value="Transferase(Phosphotransferase) domain 1"/>
    <property type="match status" value="1"/>
</dbReference>
<sequence length="410" mass="46751">MIEDEWRYFAPGGAITPGGPSTWYILDWDQRHIIAVTMDEEQESEDIAVQHLRKHIDTLGPDVYAVRLSQDGELVSISTNPRDDQGGCTVLRSHLVELDRFGPNVDLVSYTPCTSELETRKAVFKYYFLFQFIHKIWNELNLWMRLPPHPNLVPFDRLVLDELCHNVVGFTSLYIPGGTIDKNNSRTFKLKWLQQLICVIDDLNLKYGIAHQDVAARNLLVDPKTDALMLFDFNYSGRIGDIGYGEDRDDVKGVIFTMYEIITRDMHFRDVAHHEQNPADVQGLEEWAKHPDVTLDHPVSTYRSVLNDWVNKRRNGKQIALYTEAPEYIEWPEFPTPPPKDTVYSDGKGNTSSVTGVVLEDLRRFERGKGAAILEWERPAQIKLGKDDLVLASGLFASTTGHASSVELSY</sequence>
<dbReference type="eggNOG" id="ENOG502SNEG">
    <property type="taxonomic scope" value="Eukaryota"/>
</dbReference>